<proteinExistence type="predicted"/>
<evidence type="ECO:0000313" key="2">
    <source>
        <dbReference type="Proteomes" id="UP001311232"/>
    </source>
</evidence>
<dbReference type="AlphaFoldDB" id="A0AAV9RZN0"/>
<dbReference type="EMBL" id="JAHHUM010001159">
    <property type="protein sequence ID" value="KAK5614511.1"/>
    <property type="molecule type" value="Genomic_DNA"/>
</dbReference>
<accession>A0AAV9RZN0</accession>
<gene>
    <name evidence="1" type="ORF">CRENBAI_020666</name>
</gene>
<name>A0AAV9RZN0_9TELE</name>
<sequence length="136" mass="15076">MSYVTPTCEVSLNSGEPLSNEEQLPAQIGHSKTDLDLRPKNEWSLWQLYGGSELEPPKLGGDLGAPKGKLGHVGCLSTRQETLSTWADSQPHRIILRRTYDLSDRSFLGHFWSISGNRKCYRHAVFAGTSAPQNPP</sequence>
<protein>
    <submittedName>
        <fullName evidence="1">Uncharacterized protein</fullName>
    </submittedName>
</protein>
<dbReference type="Proteomes" id="UP001311232">
    <property type="component" value="Unassembled WGS sequence"/>
</dbReference>
<comment type="caution">
    <text evidence="1">The sequence shown here is derived from an EMBL/GenBank/DDBJ whole genome shotgun (WGS) entry which is preliminary data.</text>
</comment>
<reference evidence="1 2" key="1">
    <citation type="submission" date="2021-06" db="EMBL/GenBank/DDBJ databases">
        <authorList>
            <person name="Palmer J.M."/>
        </authorList>
    </citation>
    <scope>NUCLEOTIDE SEQUENCE [LARGE SCALE GENOMIC DNA]</scope>
    <source>
        <strain evidence="1 2">MEX-2019</strain>
        <tissue evidence="1">Muscle</tissue>
    </source>
</reference>
<organism evidence="1 2">
    <name type="scientific">Crenichthys baileyi</name>
    <name type="common">White River springfish</name>
    <dbReference type="NCBI Taxonomy" id="28760"/>
    <lineage>
        <taxon>Eukaryota</taxon>
        <taxon>Metazoa</taxon>
        <taxon>Chordata</taxon>
        <taxon>Craniata</taxon>
        <taxon>Vertebrata</taxon>
        <taxon>Euteleostomi</taxon>
        <taxon>Actinopterygii</taxon>
        <taxon>Neopterygii</taxon>
        <taxon>Teleostei</taxon>
        <taxon>Neoteleostei</taxon>
        <taxon>Acanthomorphata</taxon>
        <taxon>Ovalentaria</taxon>
        <taxon>Atherinomorphae</taxon>
        <taxon>Cyprinodontiformes</taxon>
        <taxon>Goodeidae</taxon>
        <taxon>Crenichthys</taxon>
    </lineage>
</organism>
<keyword evidence="2" id="KW-1185">Reference proteome</keyword>
<evidence type="ECO:0000313" key="1">
    <source>
        <dbReference type="EMBL" id="KAK5614511.1"/>
    </source>
</evidence>